<evidence type="ECO:0000313" key="7">
    <source>
        <dbReference type="Proteomes" id="UP000189580"/>
    </source>
</evidence>
<evidence type="ECO:0000256" key="5">
    <source>
        <dbReference type="SAM" id="MobiDB-lite"/>
    </source>
</evidence>
<feature type="compositionally biased region" description="Low complexity" evidence="5">
    <location>
        <begin position="398"/>
        <end position="409"/>
    </location>
</feature>
<protein>
    <submittedName>
        <fullName evidence="6">Rpc53p</fullName>
    </submittedName>
</protein>
<dbReference type="Pfam" id="PF05132">
    <property type="entry name" value="RNA_pol_Rpc4"/>
    <property type="match status" value="1"/>
</dbReference>
<dbReference type="PANTHER" id="PTHR13408">
    <property type="entry name" value="DNA-DIRECTED RNA POLYMERASE III"/>
    <property type="match status" value="1"/>
</dbReference>
<sequence>MPPGVPKSGSGDGTAGNGAGASSNGETPRRLQSLSQRSGAGLARGGGATGARARFAPKAVARRTKEERDSTAPQEKIEVKPAVSTSSSSRGGGRGGAGPGGRGGISGRGRGRGRFEPVVSAAVGPLAAPSGVDPRGSRFSSPAVGIGAYGGGSGGSRPSAFGSELASMVARVKSETPGVSSGYSSRASSVEVEEDRIDMTENSYVDGALSEYFPVRLDRRREDDEDEEEEEDDEDEENEQTGSGSIKHEDEVDSEGNFQPKVKSEPTDDYTEAAKLLAAKKNKKKSSNSDNKAKRSEAAIFQEEQLRELRRMTHDHKVIAKEFNMDGKQKSTSPTGEDSELDGLEEIEKRLYFFQFPIVMPQLIPRETHDNRPNEKTEPSPEEEEDDDLIVVDEKLKTPPSTATTTTASMKPSVEPETANSSSSVIEGDLPEGLIGKLRLHRSGKLTMVVGNITMDVSQGTECSFLQDVVVMDPDDKNAYLIGQVSKKMVLSPELDDESLL</sequence>
<feature type="compositionally biased region" description="Gly residues" evidence="5">
    <location>
        <begin position="10"/>
        <end position="19"/>
    </location>
</feature>
<dbReference type="AlphaFoldDB" id="A0A167EJD9"/>
<comment type="subcellular location">
    <subcellularLocation>
        <location evidence="1">Nucleus</location>
    </subcellularLocation>
</comment>
<feature type="compositionally biased region" description="Basic and acidic residues" evidence="5">
    <location>
        <begin position="366"/>
        <end position="379"/>
    </location>
</feature>
<dbReference type="KEGG" id="slb:AWJ20_5110"/>
<gene>
    <name evidence="6" type="primary">RPC53</name>
    <name evidence="6" type="ORF">AWJ20_5110</name>
</gene>
<dbReference type="EMBL" id="CP014502">
    <property type="protein sequence ID" value="ANB14151.1"/>
    <property type="molecule type" value="Genomic_DNA"/>
</dbReference>
<organism evidence="6 7">
    <name type="scientific">Sugiyamaella lignohabitans</name>
    <dbReference type="NCBI Taxonomy" id="796027"/>
    <lineage>
        <taxon>Eukaryota</taxon>
        <taxon>Fungi</taxon>
        <taxon>Dikarya</taxon>
        <taxon>Ascomycota</taxon>
        <taxon>Saccharomycotina</taxon>
        <taxon>Dipodascomycetes</taxon>
        <taxon>Dipodascales</taxon>
        <taxon>Trichomonascaceae</taxon>
        <taxon>Sugiyamaella</taxon>
    </lineage>
</organism>
<dbReference type="PANTHER" id="PTHR13408:SF0">
    <property type="entry name" value="DNA-DIRECTED RNA POLYMERASE III SUBUNIT RPC4"/>
    <property type="match status" value="1"/>
</dbReference>
<feature type="region of interest" description="Disordered" evidence="5">
    <location>
        <begin position="320"/>
        <end position="343"/>
    </location>
</feature>
<proteinExistence type="predicted"/>
<keyword evidence="7" id="KW-1185">Reference proteome</keyword>
<keyword evidence="3" id="KW-0804">Transcription</keyword>
<evidence type="ECO:0000256" key="2">
    <source>
        <dbReference type="ARBA" id="ARBA00022478"/>
    </source>
</evidence>
<reference evidence="6 7" key="1">
    <citation type="submission" date="2016-02" db="EMBL/GenBank/DDBJ databases">
        <title>Complete genome sequence and transcriptome regulation of the pentose utilising yeast Sugiyamaella lignohabitans.</title>
        <authorList>
            <person name="Bellasio M."/>
            <person name="Peymann A."/>
            <person name="Valli M."/>
            <person name="Sipitzky M."/>
            <person name="Graf A."/>
            <person name="Sauer M."/>
            <person name="Marx H."/>
            <person name="Mattanovich D."/>
        </authorList>
    </citation>
    <scope>NUCLEOTIDE SEQUENCE [LARGE SCALE GENOMIC DNA]</scope>
    <source>
        <strain evidence="6 7">CBS 10342</strain>
    </source>
</reference>
<dbReference type="Proteomes" id="UP000189580">
    <property type="component" value="Chromosome d"/>
</dbReference>
<keyword evidence="2" id="KW-0240">DNA-directed RNA polymerase</keyword>
<feature type="compositionally biased region" description="Gly residues" evidence="5">
    <location>
        <begin position="90"/>
        <end position="108"/>
    </location>
</feature>
<evidence type="ECO:0000256" key="1">
    <source>
        <dbReference type="ARBA" id="ARBA00004123"/>
    </source>
</evidence>
<feature type="compositionally biased region" description="Low complexity" evidence="5">
    <location>
        <begin position="180"/>
        <end position="189"/>
    </location>
</feature>
<feature type="compositionally biased region" description="Acidic residues" evidence="5">
    <location>
        <begin position="380"/>
        <end position="391"/>
    </location>
</feature>
<evidence type="ECO:0000313" key="6">
    <source>
        <dbReference type="EMBL" id="ANB14151.1"/>
    </source>
</evidence>
<dbReference type="GO" id="GO:0042797">
    <property type="term" value="P:tRNA transcription by RNA polymerase III"/>
    <property type="evidence" value="ECO:0007669"/>
    <property type="project" value="TreeGrafter"/>
</dbReference>
<evidence type="ECO:0000256" key="4">
    <source>
        <dbReference type="ARBA" id="ARBA00023242"/>
    </source>
</evidence>
<name>A0A167EJD9_9ASCO</name>
<dbReference type="RefSeq" id="XP_018736628.1">
    <property type="nucleotide sequence ID" value="XM_018882231.1"/>
</dbReference>
<feature type="region of interest" description="Disordered" evidence="5">
    <location>
        <begin position="174"/>
        <end position="303"/>
    </location>
</feature>
<feature type="compositionally biased region" description="Basic and acidic residues" evidence="5">
    <location>
        <begin position="320"/>
        <end position="329"/>
    </location>
</feature>
<feature type="compositionally biased region" description="Basic and acidic residues" evidence="5">
    <location>
        <begin position="63"/>
        <end position="79"/>
    </location>
</feature>
<accession>A0A167EJD9</accession>
<keyword evidence="4" id="KW-0539">Nucleus</keyword>
<dbReference type="GO" id="GO:0003677">
    <property type="term" value="F:DNA binding"/>
    <property type="evidence" value="ECO:0007669"/>
    <property type="project" value="InterPro"/>
</dbReference>
<feature type="region of interest" description="Disordered" evidence="5">
    <location>
        <begin position="364"/>
        <end position="428"/>
    </location>
</feature>
<dbReference type="GeneID" id="30037317"/>
<feature type="compositionally biased region" description="Acidic residues" evidence="5">
    <location>
        <begin position="223"/>
        <end position="239"/>
    </location>
</feature>
<feature type="region of interest" description="Disordered" evidence="5">
    <location>
        <begin position="1"/>
        <end position="114"/>
    </location>
</feature>
<evidence type="ECO:0000256" key="3">
    <source>
        <dbReference type="ARBA" id="ARBA00023163"/>
    </source>
</evidence>
<dbReference type="OrthoDB" id="5836119at2759"/>
<dbReference type="InterPro" id="IPR007811">
    <property type="entry name" value="RPC4"/>
</dbReference>
<dbReference type="GO" id="GO:0005666">
    <property type="term" value="C:RNA polymerase III complex"/>
    <property type="evidence" value="ECO:0007669"/>
    <property type="project" value="InterPro"/>
</dbReference>